<feature type="compositionally biased region" description="Low complexity" evidence="6">
    <location>
        <begin position="22"/>
        <end position="31"/>
    </location>
</feature>
<keyword evidence="10" id="KW-1185">Reference proteome</keyword>
<reference evidence="10" key="1">
    <citation type="journal article" date="2021" name="Nat. Commun.">
        <title>Genomic analyses provide insights into spinach domestication and the genetic basis of agronomic traits.</title>
        <authorList>
            <person name="Cai X."/>
            <person name="Sun X."/>
            <person name="Xu C."/>
            <person name="Sun H."/>
            <person name="Wang X."/>
            <person name="Ge C."/>
            <person name="Zhang Z."/>
            <person name="Wang Q."/>
            <person name="Fei Z."/>
            <person name="Jiao C."/>
            <person name="Wang Q."/>
        </authorList>
    </citation>
    <scope>NUCLEOTIDE SEQUENCE [LARGE SCALE GENOMIC DNA]</scope>
    <source>
        <strain evidence="10">cv. Varoflay</strain>
    </source>
</reference>
<dbReference type="KEGG" id="soe:110775857"/>
<dbReference type="GeneID" id="110775857"/>
<dbReference type="OrthoDB" id="118550at2759"/>
<dbReference type="GO" id="GO:0003677">
    <property type="term" value="F:DNA binding"/>
    <property type="evidence" value="ECO:0007669"/>
    <property type="project" value="UniProtKB-KW"/>
</dbReference>
<dbReference type="GO" id="GO:0006355">
    <property type="term" value="P:regulation of DNA-templated transcription"/>
    <property type="evidence" value="ECO:0007669"/>
    <property type="project" value="UniProtKB-ARBA"/>
</dbReference>
<comment type="subcellular location">
    <subcellularLocation>
        <location evidence="1">Nucleus</location>
    </subcellularLocation>
</comment>
<dbReference type="InterPro" id="IPR017930">
    <property type="entry name" value="Myb_dom"/>
</dbReference>
<dbReference type="PROSITE" id="PS51293">
    <property type="entry name" value="SANT"/>
    <property type="match status" value="1"/>
</dbReference>
<gene>
    <name evidence="11" type="primary">LOC110775857</name>
</gene>
<feature type="region of interest" description="Disordered" evidence="6">
    <location>
        <begin position="73"/>
        <end position="127"/>
    </location>
</feature>
<dbReference type="CDD" id="cd00167">
    <property type="entry name" value="SANT"/>
    <property type="match status" value="1"/>
</dbReference>
<feature type="compositionally biased region" description="Polar residues" evidence="6">
    <location>
        <begin position="7"/>
        <end position="18"/>
    </location>
</feature>
<organism evidence="10 11">
    <name type="scientific">Spinacia oleracea</name>
    <name type="common">Spinach</name>
    <dbReference type="NCBI Taxonomy" id="3562"/>
    <lineage>
        <taxon>Eukaryota</taxon>
        <taxon>Viridiplantae</taxon>
        <taxon>Streptophyta</taxon>
        <taxon>Embryophyta</taxon>
        <taxon>Tracheophyta</taxon>
        <taxon>Spermatophyta</taxon>
        <taxon>Magnoliopsida</taxon>
        <taxon>eudicotyledons</taxon>
        <taxon>Gunneridae</taxon>
        <taxon>Pentapetalae</taxon>
        <taxon>Caryophyllales</taxon>
        <taxon>Chenopodiaceae</taxon>
        <taxon>Chenopodioideae</taxon>
        <taxon>Anserineae</taxon>
        <taxon>Spinacia</taxon>
    </lineage>
</organism>
<dbReference type="FunFam" id="1.10.10.60:FF:000009">
    <property type="entry name" value="transcription factor MYB1R1"/>
    <property type="match status" value="1"/>
</dbReference>
<dbReference type="SUPFAM" id="SSF46689">
    <property type="entry name" value="Homeodomain-like"/>
    <property type="match status" value="1"/>
</dbReference>
<feature type="domain" description="Myb-like" evidence="7">
    <location>
        <begin position="119"/>
        <end position="171"/>
    </location>
</feature>
<feature type="domain" description="HTH myb-type" evidence="9">
    <location>
        <begin position="119"/>
        <end position="175"/>
    </location>
</feature>
<dbReference type="SMART" id="SM00717">
    <property type="entry name" value="SANT"/>
    <property type="match status" value="1"/>
</dbReference>
<dbReference type="Gene3D" id="1.10.10.60">
    <property type="entry name" value="Homeodomain-like"/>
    <property type="match status" value="1"/>
</dbReference>
<dbReference type="InterPro" id="IPR009057">
    <property type="entry name" value="Homeodomain-like_sf"/>
</dbReference>
<evidence type="ECO:0000256" key="2">
    <source>
        <dbReference type="ARBA" id="ARBA00023015"/>
    </source>
</evidence>
<dbReference type="InterPro" id="IPR001005">
    <property type="entry name" value="SANT/Myb"/>
</dbReference>
<evidence type="ECO:0000256" key="4">
    <source>
        <dbReference type="ARBA" id="ARBA00023163"/>
    </source>
</evidence>
<dbReference type="InterPro" id="IPR017884">
    <property type="entry name" value="SANT_dom"/>
</dbReference>
<reference evidence="11" key="2">
    <citation type="submission" date="2025-08" db="UniProtKB">
        <authorList>
            <consortium name="RefSeq"/>
        </authorList>
    </citation>
    <scope>IDENTIFICATION</scope>
    <source>
        <tissue evidence="11">Leaf</tissue>
    </source>
</reference>
<evidence type="ECO:0000256" key="6">
    <source>
        <dbReference type="SAM" id="MobiDB-lite"/>
    </source>
</evidence>
<dbReference type="GO" id="GO:0009723">
    <property type="term" value="P:response to ethylene"/>
    <property type="evidence" value="ECO:0000318"/>
    <property type="project" value="GO_Central"/>
</dbReference>
<dbReference type="InterPro" id="IPR006447">
    <property type="entry name" value="Myb_dom_plants"/>
</dbReference>
<dbReference type="PANTHER" id="PTHR44191:SF4">
    <property type="entry name" value="OS01G0187900 PROTEIN"/>
    <property type="match status" value="1"/>
</dbReference>
<dbReference type="PROSITE" id="PS50090">
    <property type="entry name" value="MYB_LIKE"/>
    <property type="match status" value="1"/>
</dbReference>
<dbReference type="GO" id="GO:0009739">
    <property type="term" value="P:response to gibberellin"/>
    <property type="evidence" value="ECO:0000318"/>
    <property type="project" value="GO_Central"/>
</dbReference>
<evidence type="ECO:0000256" key="5">
    <source>
        <dbReference type="ARBA" id="ARBA00023242"/>
    </source>
</evidence>
<evidence type="ECO:0000259" key="7">
    <source>
        <dbReference type="PROSITE" id="PS50090"/>
    </source>
</evidence>
<dbReference type="NCBIfam" id="TIGR01557">
    <property type="entry name" value="myb_SHAQKYF"/>
    <property type="match status" value="1"/>
</dbReference>
<feature type="region of interest" description="Disordered" evidence="6">
    <location>
        <begin position="1"/>
        <end position="40"/>
    </location>
</feature>
<accession>A0A9R0HSG3</accession>
<evidence type="ECO:0000259" key="8">
    <source>
        <dbReference type="PROSITE" id="PS51293"/>
    </source>
</evidence>
<protein>
    <submittedName>
        <fullName evidence="11">Transcription factor MYBS3</fullName>
    </submittedName>
</protein>
<dbReference type="InterPro" id="IPR052245">
    <property type="entry name" value="Plant_Stress_Dev_TF"/>
</dbReference>
<proteinExistence type="predicted"/>
<dbReference type="GO" id="GO:0005634">
    <property type="term" value="C:nucleus"/>
    <property type="evidence" value="ECO:0007669"/>
    <property type="project" value="UniProtKB-SubCell"/>
</dbReference>
<sequence length="360" mass="39385">MTRRCSHCSNNGHNSRTCPTRGGSNINSTTATGGGGGGSSTCGGSGGGVRLFGVRLTDGNFIKKSASMGNLSHYHSNSSAATSPNNNNNNSPSSDPLHLVDGYLSDDPNHASCSSNRRLERKKGRPWTEEEHRLFLVGLQKLGKGDWRGIARSYVVSRTPTQVASHAQKYYIRQTNATRRKRRSSLFDMVPDMVTEEPETVGEEQILPPPPECRETENKASLPSLDLSLSTEAEPMEEEEEEVKEVKEEEDPQNKLTPSVPGFFVPIPYPHLWPENNNNIKQQHQVLKPTPVLRKEAVNVDQLVGMSQLNLSETEKNTHPQLSLNLLGAPSRQSAFHVNVPVTSSDLNQGKNSAIQAISG</sequence>
<feature type="domain" description="SANT" evidence="8">
    <location>
        <begin position="122"/>
        <end position="175"/>
    </location>
</feature>
<name>A0A9R0HSG3_SPIOL</name>
<keyword evidence="5" id="KW-0539">Nucleus</keyword>
<dbReference type="AlphaFoldDB" id="A0A9R0HSG3"/>
<evidence type="ECO:0000313" key="10">
    <source>
        <dbReference type="Proteomes" id="UP000813463"/>
    </source>
</evidence>
<dbReference type="PANTHER" id="PTHR44191">
    <property type="entry name" value="TRANSCRIPTION FACTOR KUA1"/>
    <property type="match status" value="1"/>
</dbReference>
<feature type="region of interest" description="Disordered" evidence="6">
    <location>
        <begin position="196"/>
        <end position="261"/>
    </location>
</feature>
<feature type="compositionally biased region" description="Low complexity" evidence="6">
    <location>
        <begin position="76"/>
        <end position="94"/>
    </location>
</feature>
<dbReference type="RefSeq" id="XP_021836143.1">
    <property type="nucleotide sequence ID" value="XM_021980451.2"/>
</dbReference>
<evidence type="ECO:0000256" key="3">
    <source>
        <dbReference type="ARBA" id="ARBA00023125"/>
    </source>
</evidence>
<dbReference type="Pfam" id="PF00249">
    <property type="entry name" value="Myb_DNA-binding"/>
    <property type="match status" value="1"/>
</dbReference>
<evidence type="ECO:0000259" key="9">
    <source>
        <dbReference type="PROSITE" id="PS51294"/>
    </source>
</evidence>
<evidence type="ECO:0000256" key="1">
    <source>
        <dbReference type="ARBA" id="ARBA00004123"/>
    </source>
</evidence>
<keyword evidence="3" id="KW-0238">DNA-binding</keyword>
<evidence type="ECO:0000313" key="11">
    <source>
        <dbReference type="RefSeq" id="XP_021836143.1"/>
    </source>
</evidence>
<dbReference type="PROSITE" id="PS51294">
    <property type="entry name" value="HTH_MYB"/>
    <property type="match status" value="1"/>
</dbReference>
<keyword evidence="4" id="KW-0804">Transcription</keyword>
<dbReference type="Proteomes" id="UP000813463">
    <property type="component" value="Chromosome 4"/>
</dbReference>
<feature type="compositionally biased region" description="Acidic residues" evidence="6">
    <location>
        <begin position="234"/>
        <end position="251"/>
    </location>
</feature>
<keyword evidence="2" id="KW-0805">Transcription regulation</keyword>